<sequence>ALVPPLLRAVYTNILQKWLPEAAPDVKLLLCGPPPMISGLKKTAVTLGFEKARPVSKLADQVFAF</sequence>
<dbReference type="STRING" id="100787.A0A0G4M7R5"/>
<dbReference type="EMBL" id="CVQH01021417">
    <property type="protein sequence ID" value="CRK30256.1"/>
    <property type="molecule type" value="Genomic_DNA"/>
</dbReference>
<evidence type="ECO:0008006" key="3">
    <source>
        <dbReference type="Google" id="ProtNLM"/>
    </source>
</evidence>
<dbReference type="Gene3D" id="3.40.50.80">
    <property type="entry name" value="Nucleotide-binding domain of ferredoxin-NADP reductase (FNR) module"/>
    <property type="match status" value="1"/>
</dbReference>
<feature type="non-terminal residue" evidence="1">
    <location>
        <position position="1"/>
    </location>
</feature>
<name>A0A0G4M7R5_VERLO</name>
<dbReference type="AlphaFoldDB" id="A0A0G4M7R5"/>
<protein>
    <recommendedName>
        <fullName evidence="3">Ferric reductase NAD binding domain-containing protein</fullName>
    </recommendedName>
</protein>
<feature type="non-terminal residue" evidence="1">
    <location>
        <position position="65"/>
    </location>
</feature>
<dbReference type="Proteomes" id="UP000044602">
    <property type="component" value="Unassembled WGS sequence"/>
</dbReference>
<proteinExistence type="predicted"/>
<evidence type="ECO:0000313" key="2">
    <source>
        <dbReference type="Proteomes" id="UP000044602"/>
    </source>
</evidence>
<gene>
    <name evidence="1" type="ORF">BN1708_000791</name>
</gene>
<dbReference type="InterPro" id="IPR039261">
    <property type="entry name" value="FNR_nucleotide-bd"/>
</dbReference>
<accession>A0A0G4M7R5</accession>
<evidence type="ECO:0000313" key="1">
    <source>
        <dbReference type="EMBL" id="CRK30256.1"/>
    </source>
</evidence>
<keyword evidence="2" id="KW-1185">Reference proteome</keyword>
<dbReference type="SUPFAM" id="SSF52343">
    <property type="entry name" value="Ferredoxin reductase-like, C-terminal NADP-linked domain"/>
    <property type="match status" value="1"/>
</dbReference>
<organism evidence="1 2">
    <name type="scientific">Verticillium longisporum</name>
    <name type="common">Verticillium dahliae var. longisporum</name>
    <dbReference type="NCBI Taxonomy" id="100787"/>
    <lineage>
        <taxon>Eukaryota</taxon>
        <taxon>Fungi</taxon>
        <taxon>Dikarya</taxon>
        <taxon>Ascomycota</taxon>
        <taxon>Pezizomycotina</taxon>
        <taxon>Sordariomycetes</taxon>
        <taxon>Hypocreomycetidae</taxon>
        <taxon>Glomerellales</taxon>
        <taxon>Plectosphaerellaceae</taxon>
        <taxon>Verticillium</taxon>
    </lineage>
</organism>
<reference evidence="1 2" key="1">
    <citation type="submission" date="2015-05" db="EMBL/GenBank/DDBJ databases">
        <authorList>
            <person name="Wang D.B."/>
            <person name="Wang M."/>
        </authorList>
    </citation>
    <scope>NUCLEOTIDE SEQUENCE [LARGE SCALE GENOMIC DNA]</scope>
    <source>
        <strain evidence="1">VL1</strain>
    </source>
</reference>